<feature type="non-terminal residue" evidence="2">
    <location>
        <position position="1"/>
    </location>
</feature>
<dbReference type="Proteomes" id="UP000663873">
    <property type="component" value="Unassembled WGS sequence"/>
</dbReference>
<feature type="non-terminal residue" evidence="2">
    <location>
        <position position="84"/>
    </location>
</feature>
<name>A0A821PSX4_9BILA</name>
<evidence type="ECO:0000313" key="2">
    <source>
        <dbReference type="EMBL" id="CAF4813578.1"/>
    </source>
</evidence>
<dbReference type="EMBL" id="CAJOBP010051150">
    <property type="protein sequence ID" value="CAF4813578.1"/>
    <property type="molecule type" value="Genomic_DNA"/>
</dbReference>
<evidence type="ECO:0000313" key="3">
    <source>
        <dbReference type="Proteomes" id="UP000663873"/>
    </source>
</evidence>
<comment type="caution">
    <text evidence="2">The sequence shown here is derived from an EMBL/GenBank/DDBJ whole genome shotgun (WGS) entry which is preliminary data.</text>
</comment>
<keyword evidence="3" id="KW-1185">Reference proteome</keyword>
<gene>
    <name evidence="2" type="ORF">UJA718_LOCUS41837</name>
</gene>
<reference evidence="2" key="1">
    <citation type="submission" date="2021-02" db="EMBL/GenBank/DDBJ databases">
        <authorList>
            <person name="Nowell W R."/>
        </authorList>
    </citation>
    <scope>NUCLEOTIDE SEQUENCE</scope>
</reference>
<accession>A0A821PSX4</accession>
<evidence type="ECO:0000256" key="1">
    <source>
        <dbReference type="SAM" id="MobiDB-lite"/>
    </source>
</evidence>
<sequence length="84" mass="9132">HLLCGALDDLKPMSVHLTNSNRHVRSPSTFIQIPPSSSSSLLPPPPPPPLLDAALMTVVQNQQASRISTHASDRNQLEQTVINF</sequence>
<feature type="region of interest" description="Disordered" evidence="1">
    <location>
        <begin position="64"/>
        <end position="84"/>
    </location>
</feature>
<protein>
    <submittedName>
        <fullName evidence="2">Uncharacterized protein</fullName>
    </submittedName>
</protein>
<organism evidence="2 3">
    <name type="scientific">Rotaria socialis</name>
    <dbReference type="NCBI Taxonomy" id="392032"/>
    <lineage>
        <taxon>Eukaryota</taxon>
        <taxon>Metazoa</taxon>
        <taxon>Spiralia</taxon>
        <taxon>Gnathifera</taxon>
        <taxon>Rotifera</taxon>
        <taxon>Eurotatoria</taxon>
        <taxon>Bdelloidea</taxon>
        <taxon>Philodinida</taxon>
        <taxon>Philodinidae</taxon>
        <taxon>Rotaria</taxon>
    </lineage>
</organism>
<proteinExistence type="predicted"/>
<dbReference type="AlphaFoldDB" id="A0A821PSX4"/>